<evidence type="ECO:0000313" key="2">
    <source>
        <dbReference type="Proteomes" id="UP000275951"/>
    </source>
</evidence>
<dbReference type="Proteomes" id="UP000275951">
    <property type="component" value="Chromosome"/>
</dbReference>
<proteinExistence type="predicted"/>
<dbReference type="EMBL" id="CP033905">
    <property type="protein sequence ID" value="AZR06341.1"/>
    <property type="molecule type" value="Genomic_DNA"/>
</dbReference>
<protein>
    <submittedName>
        <fullName evidence="1">Uncharacterized protein</fullName>
    </submittedName>
</protein>
<dbReference type="RefSeq" id="WP_126919827.1">
    <property type="nucleotide sequence ID" value="NZ_CP033905.1"/>
</dbReference>
<accession>A0A3S9QK19</accession>
<gene>
    <name evidence="1" type="ORF">EBQ10_02900</name>
</gene>
<name>A0A3S9QK19_9ACTO</name>
<dbReference type="AlphaFoldDB" id="A0A3S9QK19"/>
<reference evidence="1 2" key="1">
    <citation type="submission" date="2018-11" db="EMBL/GenBank/DDBJ databases">
        <title>Multidrug-resistant genes are associated with an 42-kb island TGI1 carrying a complex class 1 integron in a Trueperella pyogenes.</title>
        <authorList>
            <person name="Dong W."/>
        </authorList>
    </citation>
    <scope>NUCLEOTIDE SEQUENCE [LARGE SCALE GENOMIC DNA]</scope>
    <source>
        <strain evidence="1 2">TP4</strain>
    </source>
</reference>
<sequence>MISHQHAELRVATPTNEPYEWRHPGDHFNGKIMPNRGWRDMDCWLREDLRSQAASLGAQRFKTVSLLAEVDKLLTRASSGELSQKFPDDVAPSSPKDSGRTALIPDIMFLRVPEPFYLAAHRCRIRVYYVEPDATRLLVSLGGLVKDVDTTTSDEQNTFIRQCDARKETILR</sequence>
<organism evidence="1 2">
    <name type="scientific">Trueperella pyogenes</name>
    <dbReference type="NCBI Taxonomy" id="1661"/>
    <lineage>
        <taxon>Bacteria</taxon>
        <taxon>Bacillati</taxon>
        <taxon>Actinomycetota</taxon>
        <taxon>Actinomycetes</taxon>
        <taxon>Actinomycetales</taxon>
        <taxon>Actinomycetaceae</taxon>
        <taxon>Trueperella</taxon>
    </lineage>
</organism>
<evidence type="ECO:0000313" key="1">
    <source>
        <dbReference type="EMBL" id="AZR06341.1"/>
    </source>
</evidence>